<feature type="compositionally biased region" description="Low complexity" evidence="1">
    <location>
        <begin position="863"/>
        <end position="873"/>
    </location>
</feature>
<feature type="compositionally biased region" description="Basic and acidic residues" evidence="1">
    <location>
        <begin position="100"/>
        <end position="142"/>
    </location>
</feature>
<dbReference type="EMBL" id="AMGV01000004">
    <property type="protein sequence ID" value="KEF58416.1"/>
    <property type="molecule type" value="Genomic_DNA"/>
</dbReference>
<feature type="compositionally biased region" description="Basic residues" evidence="1">
    <location>
        <begin position="158"/>
        <end position="167"/>
    </location>
</feature>
<feature type="compositionally biased region" description="Basic and acidic residues" evidence="1">
    <location>
        <begin position="911"/>
        <end position="922"/>
    </location>
</feature>
<feature type="compositionally biased region" description="Low complexity" evidence="1">
    <location>
        <begin position="290"/>
        <end position="307"/>
    </location>
</feature>
<dbReference type="HOGENOM" id="CLU_318320_0_0_1"/>
<feature type="compositionally biased region" description="Polar residues" evidence="1">
    <location>
        <begin position="1"/>
        <end position="21"/>
    </location>
</feature>
<feature type="region of interest" description="Disordered" evidence="1">
    <location>
        <begin position="1"/>
        <end position="73"/>
    </location>
</feature>
<evidence type="ECO:0000313" key="3">
    <source>
        <dbReference type="Proteomes" id="UP000027920"/>
    </source>
</evidence>
<feature type="compositionally biased region" description="Polar residues" evidence="1">
    <location>
        <begin position="378"/>
        <end position="395"/>
    </location>
</feature>
<accession>A0A072PEW2</accession>
<feature type="compositionally biased region" description="Low complexity" evidence="1">
    <location>
        <begin position="396"/>
        <end position="411"/>
    </location>
</feature>
<sequence length="922" mass="99332">RSRSTWESSFTAPMRSYQPQPHRSPVVTRDPMDPESSDSDVSVGGGDEYRFASPLTAPVPLPAPPSKHALESSDAVSARLDELLRVEEHNIKKYDLLKAKRNRKDDKIRRKREAQDKKMAAIMEGRQRRDARIEARRKREDAAFASFDHELEEEEHNLRRRLKRLKRGLPPDESPRPGAARISSASMSPPVPGLSTIPPPPKRHQVGPPGQPDAVNPAQSRPVEQRPVPPAKTTEPPYSFYRSMNSTYNRPYHQGPYSTSPNTASPVANTNGLNHPSQPPPDRSSLNPLGHPGSPRSRPPSSAHSPATPVTHANPPPRVTSSSYDTRPPPTTTSSGFASVNAPVTTGFAPINPRSAATPPAAHTGLARPLQDSDHKTPNQPVGSNGMDSTRFHSYTSTPSTTPTLAANTASKRTPSTTHPYQMSEAFANRHHHCERVDGLNRGIWTSYGVGGTQENPTGPATEMYLRCNHDGCSRIDWRTVHGLQCHIVKNHEQPKGTIGSLDKALEKYGVPVKDVEDYEREHGRGSAGTVADPKNHKIKVKTKEALTARPYARTGTPGSYGVDPQARPAGYRPSLTPTSDSPTLSDELKRSPVTGLTNGAPKDAPINQPPIRPTQGPPTVTGPSSMTSFSSVPAPQMRSDYRPDWIGRPIQMQTPSRLEPDQKKLQGDFGASSLPSPTHPNGPSTTRPGPVDRPALSTRSPVVHAAIPATIPATPTAPEPPKPAVAEAKIAPATVPVAGIPVTAPLAPDAPLVTSETKQIQPKYEQEESNGIKQNEAPAQEADKDTPMTGTDHRQADKPNSVPNGDGKTAQTSSNPTSNTPEDNGEDQSETIVIDGETGKANNETSGTKKSNLQSPTIMAKALPASAPGSARRPSRRLSVARKSVDGDGDPAYAKENRVTTSTNGETDDKDDKDSKDEREK</sequence>
<feature type="region of interest" description="Disordered" evidence="1">
    <location>
        <begin position="100"/>
        <end position="419"/>
    </location>
</feature>
<feature type="non-terminal residue" evidence="2">
    <location>
        <position position="1"/>
    </location>
</feature>
<dbReference type="OrthoDB" id="4159571at2759"/>
<feature type="compositionally biased region" description="Polar residues" evidence="1">
    <location>
        <begin position="332"/>
        <end position="344"/>
    </location>
</feature>
<feature type="compositionally biased region" description="Polar residues" evidence="1">
    <location>
        <begin position="674"/>
        <end position="688"/>
    </location>
</feature>
<feature type="compositionally biased region" description="Polar residues" evidence="1">
    <location>
        <begin position="810"/>
        <end position="823"/>
    </location>
</feature>
<feature type="compositionally biased region" description="Polar residues" evidence="1">
    <location>
        <begin position="618"/>
        <end position="634"/>
    </location>
</feature>
<evidence type="ECO:0000313" key="2">
    <source>
        <dbReference type="EMBL" id="KEF58416.1"/>
    </source>
</evidence>
<feature type="compositionally biased region" description="Polar residues" evidence="1">
    <location>
        <begin position="841"/>
        <end position="858"/>
    </location>
</feature>
<dbReference type="VEuPathDB" id="FungiDB:A1O9_06342"/>
<feature type="region of interest" description="Disordered" evidence="1">
    <location>
        <begin position="519"/>
        <end position="726"/>
    </location>
</feature>
<dbReference type="Proteomes" id="UP000027920">
    <property type="component" value="Unassembled WGS sequence"/>
</dbReference>
<dbReference type="STRING" id="1182545.A0A072PEW2"/>
<keyword evidence="3" id="KW-1185">Reference proteome</keyword>
<dbReference type="AlphaFoldDB" id="A0A072PEW2"/>
<feature type="compositionally biased region" description="Pro residues" evidence="1">
    <location>
        <begin position="608"/>
        <end position="617"/>
    </location>
</feature>
<gene>
    <name evidence="2" type="ORF">A1O9_06342</name>
</gene>
<dbReference type="GeneID" id="25281259"/>
<proteinExistence type="predicted"/>
<protein>
    <submittedName>
        <fullName evidence="2">Uncharacterized protein</fullName>
    </submittedName>
</protein>
<feature type="compositionally biased region" description="Low complexity" evidence="1">
    <location>
        <begin position="574"/>
        <end position="586"/>
    </location>
</feature>
<feature type="compositionally biased region" description="Basic and acidic residues" evidence="1">
    <location>
        <begin position="782"/>
        <end position="798"/>
    </location>
</feature>
<comment type="caution">
    <text evidence="2">The sequence shown here is derived from an EMBL/GenBank/DDBJ whole genome shotgun (WGS) entry which is preliminary data.</text>
</comment>
<name>A0A072PEW2_9EURO</name>
<dbReference type="RefSeq" id="XP_013261006.1">
    <property type="nucleotide sequence ID" value="XM_013405552.1"/>
</dbReference>
<organism evidence="2 3">
    <name type="scientific">Exophiala aquamarina CBS 119918</name>
    <dbReference type="NCBI Taxonomy" id="1182545"/>
    <lineage>
        <taxon>Eukaryota</taxon>
        <taxon>Fungi</taxon>
        <taxon>Dikarya</taxon>
        <taxon>Ascomycota</taxon>
        <taxon>Pezizomycotina</taxon>
        <taxon>Eurotiomycetes</taxon>
        <taxon>Chaetothyriomycetidae</taxon>
        <taxon>Chaetothyriales</taxon>
        <taxon>Herpotrichiellaceae</taxon>
        <taxon>Exophiala</taxon>
    </lineage>
</organism>
<reference evidence="2 3" key="1">
    <citation type="submission" date="2013-03" db="EMBL/GenBank/DDBJ databases">
        <title>The Genome Sequence of Exophiala aquamarina CBS 119918.</title>
        <authorList>
            <consortium name="The Broad Institute Genomics Platform"/>
            <person name="Cuomo C."/>
            <person name="de Hoog S."/>
            <person name="Gorbushina A."/>
            <person name="Walker B."/>
            <person name="Young S.K."/>
            <person name="Zeng Q."/>
            <person name="Gargeya S."/>
            <person name="Fitzgerald M."/>
            <person name="Haas B."/>
            <person name="Abouelleil A."/>
            <person name="Allen A.W."/>
            <person name="Alvarado L."/>
            <person name="Arachchi H.M."/>
            <person name="Berlin A.M."/>
            <person name="Chapman S.B."/>
            <person name="Gainer-Dewar J."/>
            <person name="Goldberg J."/>
            <person name="Griggs A."/>
            <person name="Gujja S."/>
            <person name="Hansen M."/>
            <person name="Howarth C."/>
            <person name="Imamovic A."/>
            <person name="Ireland A."/>
            <person name="Larimer J."/>
            <person name="McCowan C."/>
            <person name="Murphy C."/>
            <person name="Pearson M."/>
            <person name="Poon T.W."/>
            <person name="Priest M."/>
            <person name="Roberts A."/>
            <person name="Saif S."/>
            <person name="Shea T."/>
            <person name="Sisk P."/>
            <person name="Sykes S."/>
            <person name="Wortman J."/>
            <person name="Nusbaum C."/>
            <person name="Birren B."/>
        </authorList>
    </citation>
    <scope>NUCLEOTIDE SEQUENCE [LARGE SCALE GENOMIC DNA]</scope>
    <source>
        <strain evidence="2 3">CBS 119918</strain>
    </source>
</reference>
<feature type="non-terminal residue" evidence="2">
    <location>
        <position position="922"/>
    </location>
</feature>
<evidence type="ECO:0000256" key="1">
    <source>
        <dbReference type="SAM" id="MobiDB-lite"/>
    </source>
</evidence>
<feature type="compositionally biased region" description="Low complexity" evidence="1">
    <location>
        <begin position="706"/>
        <end position="715"/>
    </location>
</feature>
<feature type="compositionally biased region" description="Pro residues" evidence="1">
    <location>
        <begin position="189"/>
        <end position="200"/>
    </location>
</feature>
<feature type="region of interest" description="Disordered" evidence="1">
    <location>
        <begin position="742"/>
        <end position="922"/>
    </location>
</feature>
<feature type="compositionally biased region" description="Polar residues" evidence="1">
    <location>
        <begin position="256"/>
        <end position="276"/>
    </location>
</feature>